<dbReference type="SUPFAM" id="SSF54292">
    <property type="entry name" value="2Fe-2S ferredoxin-like"/>
    <property type="match status" value="1"/>
</dbReference>
<dbReference type="GO" id="GO:0051537">
    <property type="term" value="F:2 iron, 2 sulfur cluster binding"/>
    <property type="evidence" value="ECO:0007669"/>
    <property type="project" value="UniProtKB-KW"/>
</dbReference>
<dbReference type="Gene3D" id="3.40.50.80">
    <property type="entry name" value="Nucleotide-binding domain of ferredoxin-NADP reductase (FNR) module"/>
    <property type="match status" value="1"/>
</dbReference>
<dbReference type="PRINTS" id="PR00371">
    <property type="entry name" value="FPNCR"/>
</dbReference>
<dbReference type="Pfam" id="PF00970">
    <property type="entry name" value="FAD_binding_6"/>
    <property type="match status" value="1"/>
</dbReference>
<dbReference type="SUPFAM" id="SSF52343">
    <property type="entry name" value="Ferredoxin reductase-like, C-terminal NADP-linked domain"/>
    <property type="match status" value="1"/>
</dbReference>
<dbReference type="InterPro" id="IPR039261">
    <property type="entry name" value="FNR_nucleotide-bd"/>
</dbReference>
<evidence type="ECO:0000259" key="12">
    <source>
        <dbReference type="PROSITE" id="PS51085"/>
    </source>
</evidence>
<evidence type="ECO:0000256" key="6">
    <source>
        <dbReference type="ARBA" id="ARBA00023002"/>
    </source>
</evidence>
<proteinExistence type="inferred from homology"/>
<dbReference type="PROSITE" id="PS51085">
    <property type="entry name" value="2FE2S_FER_2"/>
    <property type="match status" value="1"/>
</dbReference>
<evidence type="ECO:0000256" key="9">
    <source>
        <dbReference type="ARBA" id="ARBA00023075"/>
    </source>
</evidence>
<comment type="cofactor">
    <cofactor evidence="1">
        <name>FAD</name>
        <dbReference type="ChEBI" id="CHEBI:57692"/>
    </cofactor>
</comment>
<comment type="similarity">
    <text evidence="11">In the N-terminal section; belongs to the FAD-binding oxidoreductase type 6 family.</text>
</comment>
<comment type="cofactor">
    <cofactor evidence="10">
        <name>[2Fe-2S] cluster</name>
        <dbReference type="ChEBI" id="CHEBI:190135"/>
    </cofactor>
</comment>
<accession>A0AA50KB03</accession>
<keyword evidence="4" id="KW-0479">Metal-binding</keyword>
<dbReference type="RefSeq" id="WP_306682764.1">
    <property type="nucleotide sequence ID" value="NZ_CP132914.1"/>
</dbReference>
<dbReference type="CDD" id="cd06215">
    <property type="entry name" value="FNR_iron_sulfur_binding_1"/>
    <property type="match status" value="1"/>
</dbReference>
<dbReference type="Gene3D" id="2.40.30.10">
    <property type="entry name" value="Translation factors"/>
    <property type="match status" value="1"/>
</dbReference>
<evidence type="ECO:0000259" key="13">
    <source>
        <dbReference type="PROSITE" id="PS51384"/>
    </source>
</evidence>
<dbReference type="PANTHER" id="PTHR47354">
    <property type="entry name" value="NADH OXIDOREDUCTASE HCR"/>
    <property type="match status" value="1"/>
</dbReference>
<dbReference type="InterPro" id="IPR012675">
    <property type="entry name" value="Beta-grasp_dom_sf"/>
</dbReference>
<keyword evidence="2" id="KW-0285">Flavoprotein</keyword>
<dbReference type="Proteomes" id="UP001236800">
    <property type="component" value="Chromosome"/>
</dbReference>
<organism evidence="14">
    <name type="scientific">Shewanella oncorhynchi</name>
    <dbReference type="NCBI Taxonomy" id="2726434"/>
    <lineage>
        <taxon>Bacteria</taxon>
        <taxon>Pseudomonadati</taxon>
        <taxon>Pseudomonadota</taxon>
        <taxon>Gammaproteobacteria</taxon>
        <taxon>Alteromonadales</taxon>
        <taxon>Shewanellaceae</taxon>
        <taxon>Shewanella</taxon>
    </lineage>
</organism>
<evidence type="ECO:0000256" key="7">
    <source>
        <dbReference type="ARBA" id="ARBA00023004"/>
    </source>
</evidence>
<dbReference type="PRINTS" id="PR00406">
    <property type="entry name" value="CYTB5RDTASE"/>
</dbReference>
<keyword evidence="5" id="KW-0274">FAD</keyword>
<dbReference type="InterPro" id="IPR008333">
    <property type="entry name" value="Cbr1-like_FAD-bd_dom"/>
</dbReference>
<dbReference type="InterPro" id="IPR017927">
    <property type="entry name" value="FAD-bd_FR_type"/>
</dbReference>
<dbReference type="InterPro" id="IPR001709">
    <property type="entry name" value="Flavoprot_Pyr_Nucl_cyt_Rdtase"/>
</dbReference>
<dbReference type="InterPro" id="IPR050415">
    <property type="entry name" value="MRET"/>
</dbReference>
<feature type="domain" description="2Fe-2S ferredoxin-type" evidence="12">
    <location>
        <begin position="305"/>
        <end position="391"/>
    </location>
</feature>
<dbReference type="SUPFAM" id="SSF63380">
    <property type="entry name" value="Riboflavin synthase domain-like"/>
    <property type="match status" value="1"/>
</dbReference>
<evidence type="ECO:0000256" key="11">
    <source>
        <dbReference type="ARBA" id="ARBA00061434"/>
    </source>
</evidence>
<keyword evidence="8" id="KW-0411">Iron-sulfur</keyword>
<dbReference type="PANTHER" id="PTHR47354:SF6">
    <property type="entry name" value="NADH OXIDOREDUCTASE HCR"/>
    <property type="match status" value="1"/>
</dbReference>
<keyword evidence="3" id="KW-0001">2Fe-2S</keyword>
<evidence type="ECO:0000256" key="2">
    <source>
        <dbReference type="ARBA" id="ARBA00022630"/>
    </source>
</evidence>
<evidence type="ECO:0000256" key="1">
    <source>
        <dbReference type="ARBA" id="ARBA00001974"/>
    </source>
</evidence>
<dbReference type="InterPro" id="IPR017938">
    <property type="entry name" value="Riboflavin_synthase-like_b-brl"/>
</dbReference>
<name>A0AA50KB03_9GAMM</name>
<dbReference type="Pfam" id="PF00175">
    <property type="entry name" value="NAD_binding_1"/>
    <property type="match status" value="1"/>
</dbReference>
<keyword evidence="9" id="KW-0830">Ubiquinone</keyword>
<dbReference type="GeneID" id="301340730"/>
<dbReference type="InterPro" id="IPR036010">
    <property type="entry name" value="2Fe-2S_ferredoxin-like_sf"/>
</dbReference>
<protein>
    <submittedName>
        <fullName evidence="14">Hybrid-cluster NAD(P)-dependent oxidoreductase</fullName>
    </submittedName>
</protein>
<dbReference type="Pfam" id="PF00111">
    <property type="entry name" value="Fer2"/>
    <property type="match status" value="1"/>
</dbReference>
<dbReference type="InterPro" id="IPR001041">
    <property type="entry name" value="2Fe-2S_ferredoxin-type"/>
</dbReference>
<evidence type="ECO:0000256" key="8">
    <source>
        <dbReference type="ARBA" id="ARBA00023014"/>
    </source>
</evidence>
<keyword evidence="6" id="KW-0560">Oxidoreductase</keyword>
<dbReference type="InterPro" id="IPR006058">
    <property type="entry name" value="2Fe2S_fd_BS"/>
</dbReference>
<evidence type="ECO:0000256" key="5">
    <source>
        <dbReference type="ARBA" id="ARBA00022827"/>
    </source>
</evidence>
<dbReference type="AlphaFoldDB" id="A0AA50KB03"/>
<reference evidence="14" key="1">
    <citation type="submission" date="2023-08" db="EMBL/GenBank/DDBJ databases">
        <title>Complete genome sequence of Shewanella oncorhynchi Z-P2, a siderophore putrebactin-producing bacterium.</title>
        <authorList>
            <person name="Zhang Y."/>
        </authorList>
    </citation>
    <scope>NUCLEOTIDE SEQUENCE</scope>
    <source>
        <strain evidence="14">Z-P2</strain>
    </source>
</reference>
<dbReference type="CDD" id="cd00207">
    <property type="entry name" value="fer2"/>
    <property type="match status" value="1"/>
</dbReference>
<dbReference type="PROSITE" id="PS00197">
    <property type="entry name" value="2FE2S_FER_1"/>
    <property type="match status" value="1"/>
</dbReference>
<gene>
    <name evidence="14" type="ORF">RA178_16065</name>
</gene>
<keyword evidence="7" id="KW-0408">Iron</keyword>
<dbReference type="InterPro" id="IPR001433">
    <property type="entry name" value="OxRdtase_FAD/NAD-bd"/>
</dbReference>
<dbReference type="EMBL" id="CP132914">
    <property type="protein sequence ID" value="WMB71925.1"/>
    <property type="molecule type" value="Genomic_DNA"/>
</dbReference>
<dbReference type="KEGG" id="sog:RA178_16065"/>
<sequence length="391" mass="42676">MNMSVIAGARALSVSPHKPGSVNQLVCVERWNETSDVVSFRFQAGEPMKFDYKPGQFMTFVLEINGEQVCRSYTLSSSPSRPYSLMVTIKRVAGGLVSNYLIDNLLLGQSVRVLPPAGQFNLFDIARLSHKQPETEKLDANLLAITAQKYLFLSAGCGITPMYSMLRYLTDTQIDADIAFVHSARSENDIIFKSSLATMANRFNAFKLRYVLETVTETLGCSPKIAFDFGRLSAQMLQTLVPDFAERTIYLCGPEPYMQAVKTLLVELNFDMSRLYHESFATAEKVARSHLMQANSSDGTSENPPEVAFALSIGDRSTTLNQGQSLLEGIEAEGLPIIAACRSGVCGACKCQVLEGETVSTSVMTLTAAEIEAGFVLACSTTLASDVTLKL</sequence>
<evidence type="ECO:0000313" key="14">
    <source>
        <dbReference type="EMBL" id="WMB71925.1"/>
    </source>
</evidence>
<dbReference type="PROSITE" id="PS51384">
    <property type="entry name" value="FAD_FR"/>
    <property type="match status" value="1"/>
</dbReference>
<dbReference type="GO" id="GO:0016491">
    <property type="term" value="F:oxidoreductase activity"/>
    <property type="evidence" value="ECO:0007669"/>
    <property type="project" value="UniProtKB-KW"/>
</dbReference>
<dbReference type="Gene3D" id="3.10.20.30">
    <property type="match status" value="1"/>
</dbReference>
<evidence type="ECO:0000256" key="3">
    <source>
        <dbReference type="ARBA" id="ARBA00022714"/>
    </source>
</evidence>
<feature type="domain" description="FAD-binding FR-type" evidence="13">
    <location>
        <begin position="20"/>
        <end position="123"/>
    </location>
</feature>
<evidence type="ECO:0000256" key="10">
    <source>
        <dbReference type="ARBA" id="ARBA00034078"/>
    </source>
</evidence>
<dbReference type="GO" id="GO:0046872">
    <property type="term" value="F:metal ion binding"/>
    <property type="evidence" value="ECO:0007669"/>
    <property type="project" value="UniProtKB-KW"/>
</dbReference>
<evidence type="ECO:0000256" key="4">
    <source>
        <dbReference type="ARBA" id="ARBA00022723"/>
    </source>
</evidence>